<dbReference type="PATRIC" id="fig|1056511.3.peg.2133"/>
<name>L8J9S7_9GAMM</name>
<dbReference type="EMBL" id="AMZO01000016">
    <property type="protein sequence ID" value="ELR65561.1"/>
    <property type="molecule type" value="Genomic_DNA"/>
</dbReference>
<sequence length="137" mass="15575">MTVFVAEASEITDARYPGEPGDIIRDKLVGIYATFQLKEAVIRGCNRLHSNVSNDVADVFEAYGKLAQDYIEEGKRLLNEEMPAVEMMEWKASMSNARKHYQQKFSQMPLPELKMECQQLATEMATVNRQVIALKSQ</sequence>
<reference evidence="1 2" key="1">
    <citation type="submission" date="2012-12" db="EMBL/GenBank/DDBJ databases">
        <title>Genome Assembly of Photobacterium sp. AK15.</title>
        <authorList>
            <person name="Khatri I."/>
            <person name="Vaidya B."/>
            <person name="Srinivas T.N.R."/>
            <person name="Subramanian S."/>
            <person name="Pinnaka A."/>
        </authorList>
    </citation>
    <scope>NUCLEOTIDE SEQUENCE [LARGE SCALE GENOMIC DNA]</scope>
    <source>
        <strain evidence="1 2">AK15</strain>
    </source>
</reference>
<accession>L8J9S7</accession>
<dbReference type="Proteomes" id="UP000011134">
    <property type="component" value="Unassembled WGS sequence"/>
</dbReference>
<comment type="caution">
    <text evidence="1">The sequence shown here is derived from an EMBL/GenBank/DDBJ whole genome shotgun (WGS) entry which is preliminary data.</text>
</comment>
<gene>
    <name evidence="1" type="ORF">C942_00644</name>
</gene>
<evidence type="ECO:0000313" key="1">
    <source>
        <dbReference type="EMBL" id="ELR65561.1"/>
    </source>
</evidence>
<evidence type="ECO:0000313" key="2">
    <source>
        <dbReference type="Proteomes" id="UP000011134"/>
    </source>
</evidence>
<dbReference type="AlphaFoldDB" id="L8J9S7"/>
<proteinExistence type="predicted"/>
<organism evidence="1 2">
    <name type="scientific">Photobacterium marinum</name>
    <dbReference type="NCBI Taxonomy" id="1056511"/>
    <lineage>
        <taxon>Bacteria</taxon>
        <taxon>Pseudomonadati</taxon>
        <taxon>Pseudomonadota</taxon>
        <taxon>Gammaproteobacteria</taxon>
        <taxon>Vibrionales</taxon>
        <taxon>Vibrionaceae</taxon>
        <taxon>Photobacterium</taxon>
    </lineage>
</organism>
<keyword evidence="2" id="KW-1185">Reference proteome</keyword>
<protein>
    <submittedName>
        <fullName evidence="1">Uncharacterized protein</fullName>
    </submittedName>
</protein>